<accession>A0AAJ0FD38</accession>
<comment type="caution">
    <text evidence="2">The sequence shown here is derived from an EMBL/GenBank/DDBJ whole genome shotgun (WGS) entry which is preliminary data.</text>
</comment>
<sequence>MATTIGSRARRRARANAATRYHPSTAYLLLFYLPLIIIPWVVQCLLDVKPMTRAGSSYIANQGEYSPRDLAAVGSWMRAARVLNMAAAILAVPTVSAILAHAAVVMVHRRNPARPLNLRKLLSLADDPWTRITRMPDGRGSRFVFSGLSLVALSVVIPLLQVALVVPKSIRVATCYDTPYSINPSIDCVNNRFRKYIVAGNDAEPAILDATYASFVAQRVGHRLETVSELDPLPYIWDDETPRDRPLYTSTPNTLREYYQRSSEDAIHYFVSALPHGTNTGVLREHALRMNSSTAQCQRVSAAEFPEACPGERPFTGEFSGALRTIRFCAPGAYDTAPWTLSRNRQDITEEVYFDIVVPKNDSIDETLPYNRTVRCEVNSTRGYFELPNYYNDGIPEQLLDKWPSPQEMEKNFNDYFSHDIKPSESDPLSDSLPQFPSSVYASDTHGYAPGPLMMFLVGALGNSSFFRTAVNASTSTPAEQTAAYLRICSTGLPLESLEYNVNVPLTTSEQCRRAVATSFEPRDPSLILSDVVYTWFAALTYPTNVEILGAGIYVAQEQYLTTAAAAGSFVGKSVYTSPGVTITKPVVPLPVKVAVSVLLGIQIVALLALAGYIYSTKTFGTRVDAVAVMVFGLRARSKLRGAAGVCRLGRVRESDLKNLEKVDGLEVFREAAGGPTAAGTGAGRDVELVEGGGFRMSDETMLSEVYDVDARGIRN</sequence>
<gene>
    <name evidence="2" type="ORF">QBC33DRAFT_551112</name>
</gene>
<name>A0AAJ0FD38_9PEZI</name>
<dbReference type="AlphaFoldDB" id="A0AAJ0FD38"/>
<feature type="transmembrane region" description="Helical" evidence="1">
    <location>
        <begin position="85"/>
        <end position="107"/>
    </location>
</feature>
<feature type="transmembrane region" description="Helical" evidence="1">
    <location>
        <begin position="594"/>
        <end position="615"/>
    </location>
</feature>
<feature type="transmembrane region" description="Helical" evidence="1">
    <location>
        <begin position="143"/>
        <end position="166"/>
    </location>
</feature>
<dbReference type="Proteomes" id="UP001244011">
    <property type="component" value="Unassembled WGS sequence"/>
</dbReference>
<protein>
    <submittedName>
        <fullName evidence="2">Uncharacterized protein</fullName>
    </submittedName>
</protein>
<keyword evidence="3" id="KW-1185">Reference proteome</keyword>
<dbReference type="GeneID" id="85312324"/>
<feature type="transmembrane region" description="Helical" evidence="1">
    <location>
        <begin position="21"/>
        <end position="42"/>
    </location>
</feature>
<evidence type="ECO:0000256" key="1">
    <source>
        <dbReference type="SAM" id="Phobius"/>
    </source>
</evidence>
<dbReference type="EMBL" id="MU839033">
    <property type="protein sequence ID" value="KAK1762792.1"/>
    <property type="molecule type" value="Genomic_DNA"/>
</dbReference>
<keyword evidence="1" id="KW-0812">Transmembrane</keyword>
<keyword evidence="1" id="KW-0472">Membrane</keyword>
<organism evidence="2 3">
    <name type="scientific">Phialemonium atrogriseum</name>
    <dbReference type="NCBI Taxonomy" id="1093897"/>
    <lineage>
        <taxon>Eukaryota</taxon>
        <taxon>Fungi</taxon>
        <taxon>Dikarya</taxon>
        <taxon>Ascomycota</taxon>
        <taxon>Pezizomycotina</taxon>
        <taxon>Sordariomycetes</taxon>
        <taxon>Sordariomycetidae</taxon>
        <taxon>Cephalothecales</taxon>
        <taxon>Cephalothecaceae</taxon>
        <taxon>Phialemonium</taxon>
    </lineage>
</organism>
<keyword evidence="1" id="KW-1133">Transmembrane helix</keyword>
<reference evidence="2" key="1">
    <citation type="submission" date="2023-06" db="EMBL/GenBank/DDBJ databases">
        <title>Genome-scale phylogeny and comparative genomics of the fungal order Sordariales.</title>
        <authorList>
            <consortium name="Lawrence Berkeley National Laboratory"/>
            <person name="Hensen N."/>
            <person name="Bonometti L."/>
            <person name="Westerberg I."/>
            <person name="Brannstrom I.O."/>
            <person name="Guillou S."/>
            <person name="Cros-Aarteil S."/>
            <person name="Calhoun S."/>
            <person name="Haridas S."/>
            <person name="Kuo A."/>
            <person name="Mondo S."/>
            <person name="Pangilinan J."/>
            <person name="Riley R."/>
            <person name="Labutti K."/>
            <person name="Andreopoulos B."/>
            <person name="Lipzen A."/>
            <person name="Chen C."/>
            <person name="Yanf M."/>
            <person name="Daum C."/>
            <person name="Ng V."/>
            <person name="Clum A."/>
            <person name="Steindorff A."/>
            <person name="Ohm R."/>
            <person name="Martin F."/>
            <person name="Silar P."/>
            <person name="Natvig D."/>
            <person name="Lalanne C."/>
            <person name="Gautier V."/>
            <person name="Ament-Velasquez S.L."/>
            <person name="Kruys A."/>
            <person name="Hutchinson M.I."/>
            <person name="Powell A.J."/>
            <person name="Barry K."/>
            <person name="Miller A.N."/>
            <person name="Grigoriev I.V."/>
            <person name="Debuchy R."/>
            <person name="Gladieux P."/>
            <person name="Thoren M.H."/>
            <person name="Johannesson H."/>
        </authorList>
    </citation>
    <scope>NUCLEOTIDE SEQUENCE</scope>
    <source>
        <strain evidence="2">8032-3</strain>
    </source>
</reference>
<evidence type="ECO:0000313" key="2">
    <source>
        <dbReference type="EMBL" id="KAK1762792.1"/>
    </source>
</evidence>
<proteinExistence type="predicted"/>
<dbReference type="RefSeq" id="XP_060279005.1">
    <property type="nucleotide sequence ID" value="XM_060429137.1"/>
</dbReference>
<evidence type="ECO:0000313" key="3">
    <source>
        <dbReference type="Proteomes" id="UP001244011"/>
    </source>
</evidence>